<dbReference type="AlphaFoldDB" id="G2KPD7"/>
<accession>G2KPD7</accession>
<dbReference type="EMBL" id="CP002382">
    <property type="protein sequence ID" value="AEP09038.1"/>
    <property type="molecule type" value="Genomic_DNA"/>
</dbReference>
<name>G2KPD7_MICAA</name>
<protein>
    <recommendedName>
        <fullName evidence="4">Peptidase inhibitor I78 family protein</fullName>
    </recommendedName>
</protein>
<keyword evidence="1" id="KW-1133">Transmembrane helix</keyword>
<dbReference type="HOGENOM" id="CLU_2094030_0_0_5"/>
<evidence type="ECO:0000313" key="2">
    <source>
        <dbReference type="EMBL" id="AEP09038.1"/>
    </source>
</evidence>
<evidence type="ECO:0000313" key="3">
    <source>
        <dbReference type="Proteomes" id="UP000009286"/>
    </source>
</evidence>
<dbReference type="OrthoDB" id="8724542at2"/>
<gene>
    <name evidence="2" type="ordered locus">MICA_704</name>
</gene>
<evidence type="ECO:0008006" key="4">
    <source>
        <dbReference type="Google" id="ProtNLM"/>
    </source>
</evidence>
<organism evidence="2 3">
    <name type="scientific">Micavibrio aeruginosavorus (strain ARL-13)</name>
    <dbReference type="NCBI Taxonomy" id="856793"/>
    <lineage>
        <taxon>Bacteria</taxon>
        <taxon>Pseudomonadati</taxon>
        <taxon>Bdellovibrionota</taxon>
        <taxon>Bdellovibrionia</taxon>
        <taxon>Bdellovibrionales</taxon>
        <taxon>Pseudobdellovibrionaceae</taxon>
        <taxon>Micavibrio</taxon>
    </lineage>
</organism>
<reference evidence="2 3" key="1">
    <citation type="journal article" date="2011" name="BMC Genomics">
        <title>Genomic insights into an obligate epibiotic bacterial predator: Micavibrio aeruginosavorus ARL-13.</title>
        <authorList>
            <person name="Wang Z."/>
            <person name="Kadouri D."/>
            <person name="Wu M."/>
        </authorList>
    </citation>
    <scope>NUCLEOTIDE SEQUENCE [LARGE SCALE GENOMIC DNA]</scope>
    <source>
        <strain evidence="2 3">ARL-13</strain>
    </source>
</reference>
<dbReference type="STRING" id="856793.MICA_704"/>
<proteinExistence type="predicted"/>
<dbReference type="Pfam" id="PF11720">
    <property type="entry name" value="Inhibitor_I78"/>
    <property type="match status" value="1"/>
</dbReference>
<dbReference type="KEGG" id="mai:MICA_704"/>
<evidence type="ECO:0000256" key="1">
    <source>
        <dbReference type="SAM" id="Phobius"/>
    </source>
</evidence>
<dbReference type="Gene3D" id="3.30.10.10">
    <property type="entry name" value="Trypsin Inhibitor V, subunit A"/>
    <property type="match status" value="1"/>
</dbReference>
<feature type="transmembrane region" description="Helical" evidence="1">
    <location>
        <begin position="7"/>
        <end position="29"/>
    </location>
</feature>
<dbReference type="Proteomes" id="UP000009286">
    <property type="component" value="Chromosome"/>
</dbReference>
<sequence length="116" mass="12617">MDRKIRNFALTFPVVIAILVVAVVIYSVVKPAGSVAGQGTTHEEIAANPDVAVQEMVCEFDQWIGKEVAAAEEEIRKLGRAVRILGKDSPATMDYRHDRVNVIHDDNGVIISVTCG</sequence>
<keyword evidence="1" id="KW-0472">Membrane</keyword>
<dbReference type="InterPro" id="IPR021719">
    <property type="entry name" value="Prot_inh_I78"/>
</dbReference>
<keyword evidence="1" id="KW-0812">Transmembrane</keyword>
<dbReference type="RefSeq" id="WP_014102261.1">
    <property type="nucleotide sequence ID" value="NC_016026.1"/>
</dbReference>
<keyword evidence="3" id="KW-1185">Reference proteome</keyword>